<accession>A0ABN9E974</accession>
<proteinExistence type="predicted"/>
<dbReference type="Proteomes" id="UP001162483">
    <property type="component" value="Unassembled WGS sequence"/>
</dbReference>
<organism evidence="1 2">
    <name type="scientific">Staurois parvus</name>
    <dbReference type="NCBI Taxonomy" id="386267"/>
    <lineage>
        <taxon>Eukaryota</taxon>
        <taxon>Metazoa</taxon>
        <taxon>Chordata</taxon>
        <taxon>Craniata</taxon>
        <taxon>Vertebrata</taxon>
        <taxon>Euteleostomi</taxon>
        <taxon>Amphibia</taxon>
        <taxon>Batrachia</taxon>
        <taxon>Anura</taxon>
        <taxon>Neobatrachia</taxon>
        <taxon>Ranoidea</taxon>
        <taxon>Ranidae</taxon>
        <taxon>Staurois</taxon>
    </lineage>
</organism>
<gene>
    <name evidence="1" type="ORF">SPARVUS_LOCUS9471947</name>
</gene>
<feature type="non-terminal residue" evidence="1">
    <location>
        <position position="95"/>
    </location>
</feature>
<keyword evidence="2" id="KW-1185">Reference proteome</keyword>
<comment type="caution">
    <text evidence="1">The sequence shown here is derived from an EMBL/GenBank/DDBJ whole genome shotgun (WGS) entry which is preliminary data.</text>
</comment>
<evidence type="ECO:0000313" key="1">
    <source>
        <dbReference type="EMBL" id="CAI9581349.1"/>
    </source>
</evidence>
<name>A0ABN9E974_9NEOB</name>
<sequence length="95" mass="11058">MYRYTHVHTHRHMYKNTHIQIHTHKCTHTYKYTHTHTPIKSCSTSYLHSQSRVLHSRGRLRAQHTLLPLLSLCSTIEQSDGSPVRVTDLALSSEP</sequence>
<reference evidence="1" key="1">
    <citation type="submission" date="2023-05" db="EMBL/GenBank/DDBJ databases">
        <authorList>
            <person name="Stuckert A."/>
        </authorList>
    </citation>
    <scope>NUCLEOTIDE SEQUENCE</scope>
</reference>
<dbReference type="EMBL" id="CATNWA010015262">
    <property type="protein sequence ID" value="CAI9581349.1"/>
    <property type="molecule type" value="Genomic_DNA"/>
</dbReference>
<evidence type="ECO:0000313" key="2">
    <source>
        <dbReference type="Proteomes" id="UP001162483"/>
    </source>
</evidence>
<protein>
    <submittedName>
        <fullName evidence="1">Uncharacterized protein</fullName>
    </submittedName>
</protein>